<dbReference type="AlphaFoldDB" id="A0A6M0K9A0"/>
<evidence type="ECO:0000313" key="2">
    <source>
        <dbReference type="EMBL" id="NEV65065.1"/>
    </source>
</evidence>
<dbReference type="Pfam" id="PF01926">
    <property type="entry name" value="MMR_HSR1"/>
    <property type="match status" value="1"/>
</dbReference>
<comment type="caution">
    <text evidence="2">The sequence shown here is derived from an EMBL/GenBank/DDBJ whole genome shotgun (WGS) entry which is preliminary data.</text>
</comment>
<dbReference type="InterPro" id="IPR027417">
    <property type="entry name" value="P-loop_NTPase"/>
</dbReference>
<dbReference type="Proteomes" id="UP000483379">
    <property type="component" value="Unassembled WGS sequence"/>
</dbReference>
<dbReference type="SUPFAM" id="SSF52540">
    <property type="entry name" value="P-loop containing nucleoside triphosphate hydrolases"/>
    <property type="match status" value="1"/>
</dbReference>
<accession>A0A6M0K9A0</accession>
<name>A0A6M0K9A0_9GAMM</name>
<proteinExistence type="predicted"/>
<dbReference type="EMBL" id="JAAIJQ010000143">
    <property type="protein sequence ID" value="NEV65065.1"/>
    <property type="molecule type" value="Genomic_DNA"/>
</dbReference>
<gene>
    <name evidence="2" type="ORF">G3446_24940</name>
</gene>
<organism evidence="2 3">
    <name type="scientific">Thiorhodococcus minor</name>
    <dbReference type="NCBI Taxonomy" id="57489"/>
    <lineage>
        <taxon>Bacteria</taxon>
        <taxon>Pseudomonadati</taxon>
        <taxon>Pseudomonadota</taxon>
        <taxon>Gammaproteobacteria</taxon>
        <taxon>Chromatiales</taxon>
        <taxon>Chromatiaceae</taxon>
        <taxon>Thiorhodococcus</taxon>
    </lineage>
</organism>
<reference evidence="2 3" key="1">
    <citation type="submission" date="2020-02" db="EMBL/GenBank/DDBJ databases">
        <title>Genome sequences of Thiorhodococcus mannitoliphagus and Thiorhodococcus minor, purple sulfur photosynthetic bacteria in the gammaproteobacterial family, Chromatiaceae.</title>
        <authorList>
            <person name="Aviles F.A."/>
            <person name="Meyer T.E."/>
            <person name="Kyndt J.A."/>
        </authorList>
    </citation>
    <scope>NUCLEOTIDE SEQUENCE [LARGE SCALE GENOMIC DNA]</scope>
    <source>
        <strain evidence="2 3">DSM 11518</strain>
    </source>
</reference>
<evidence type="ECO:0000313" key="3">
    <source>
        <dbReference type="Proteomes" id="UP000483379"/>
    </source>
</evidence>
<dbReference type="RefSeq" id="WP_164456396.1">
    <property type="nucleotide sequence ID" value="NZ_JAAIJQ010000143.1"/>
</dbReference>
<sequence length="409" mass="44418">MSSSKAGTRADRWQGLKDAILSPRVDEHLLDDALHAARARSALPVVWLVGKTQAGKTSIIRALTGSAQAEIGNGFQPCTATARLYDFPPEAPVVRFLDTRGLGEVDYAPEEDIRFCESRAHLLLAVMKASDPDQDAVLEVLRSVRARHPQWPVVIAQTGLHELYADAGEHPQPYPFAQTPWAPSVPQDLSRALLSQRDRAGELPGKVAVRWVPVDLTLPEDGYVPEDYGLDALWEAIEAVSALRLQWLLGQDAGVKGVFDQAAHPHILGYALAAAAMGAFPVVDLAAVPAIQAKLLQSLAAIYTQPWDRQSKLEFLGLLGSGVAVAYAARYLGRAAIKLVPYLGQTLGAVWGATASGATTYALGKAAVYHFHRRALGLETDARILRRVFDEQRSQGSEILRERFRSGKT</sequence>
<keyword evidence="3" id="KW-1185">Reference proteome</keyword>
<dbReference type="GO" id="GO:0005525">
    <property type="term" value="F:GTP binding"/>
    <property type="evidence" value="ECO:0007669"/>
    <property type="project" value="InterPro"/>
</dbReference>
<dbReference type="CDD" id="cd00882">
    <property type="entry name" value="Ras_like_GTPase"/>
    <property type="match status" value="1"/>
</dbReference>
<dbReference type="InterPro" id="IPR006073">
    <property type="entry name" value="GTP-bd"/>
</dbReference>
<evidence type="ECO:0000259" key="1">
    <source>
        <dbReference type="Pfam" id="PF01926"/>
    </source>
</evidence>
<protein>
    <submittedName>
        <fullName evidence="2">DUF697 domain-containing protein</fullName>
    </submittedName>
</protein>
<feature type="domain" description="G" evidence="1">
    <location>
        <begin position="46"/>
        <end position="143"/>
    </location>
</feature>
<dbReference type="Gene3D" id="3.40.50.300">
    <property type="entry name" value="P-loop containing nucleotide triphosphate hydrolases"/>
    <property type="match status" value="1"/>
</dbReference>